<dbReference type="GO" id="GO:0003677">
    <property type="term" value="F:DNA binding"/>
    <property type="evidence" value="ECO:0007669"/>
    <property type="project" value="InterPro"/>
</dbReference>
<comment type="caution">
    <text evidence="3">The sequence shown here is derived from an EMBL/GenBank/DDBJ whole genome shotgun (WGS) entry which is preliminary data.</text>
</comment>
<organism evidence="3 4">
    <name type="scientific">Salinibacter ruber</name>
    <dbReference type="NCBI Taxonomy" id="146919"/>
    <lineage>
        <taxon>Bacteria</taxon>
        <taxon>Pseudomonadati</taxon>
        <taxon>Rhodothermota</taxon>
        <taxon>Rhodothermia</taxon>
        <taxon>Rhodothermales</taxon>
        <taxon>Salinibacteraceae</taxon>
        <taxon>Salinibacter</taxon>
    </lineage>
</organism>
<accession>A0A9X3A0M8</accession>
<evidence type="ECO:0000259" key="1">
    <source>
        <dbReference type="Pfam" id="PF01609"/>
    </source>
</evidence>
<dbReference type="Pfam" id="PF13808">
    <property type="entry name" value="DDE_Tnp_1_assoc"/>
    <property type="match status" value="1"/>
</dbReference>
<evidence type="ECO:0000313" key="4">
    <source>
        <dbReference type="Proteomes" id="UP001155040"/>
    </source>
</evidence>
<feature type="domain" description="H repeat-associated protein N-terminal" evidence="2">
    <location>
        <begin position="15"/>
        <end position="101"/>
    </location>
</feature>
<sequence>MAVSSEADPSPALTEYFADLDDPRRENSTDYPLHEIIVLTICGVICGADGFTSIANFGEAKKEWLGQFLELENGIPSHDTIGRFFGLLDPEAFEARFSRWVREACEHVDGEVVAIDGKTLRRSYDRDSSKAAVHMVSAWASENGMTLGQVKTEKKSNEITAIPELLEVLDVTGCIVTIDAMGCQKAITEAITDEGADYVLALKDNQGELRADTESIFDRIRKGDREPPEACKSVTGGHDRIETRRCWAVDVEEKGLVDLEGWHELSAVCMVEYERVEDGERAIERRYYISSLDPDAEALLKATRRHWHIENRMHWVLDVAFREDQSRIRAGHAAQNMATARRLALSLLEQEDSLSVGVKNKRLRAGWDHDYLRTVLQEA</sequence>
<dbReference type="InterPro" id="IPR032806">
    <property type="entry name" value="YbfD_N"/>
</dbReference>
<dbReference type="Proteomes" id="UP001155040">
    <property type="component" value="Unassembled WGS sequence"/>
</dbReference>
<dbReference type="RefSeq" id="WP_259091510.1">
    <property type="nucleotide sequence ID" value="NZ_JANTZY010000070.1"/>
</dbReference>
<dbReference type="Pfam" id="PF01609">
    <property type="entry name" value="DDE_Tnp_1"/>
    <property type="match status" value="1"/>
</dbReference>
<protein>
    <submittedName>
        <fullName evidence="3">Transposase YbfD/YdcC</fullName>
    </submittedName>
</protein>
<gene>
    <name evidence="3" type="ORF">GGQ01_003459</name>
</gene>
<dbReference type="InterPro" id="IPR051698">
    <property type="entry name" value="Transposase_11-like"/>
</dbReference>
<proteinExistence type="predicted"/>
<dbReference type="GO" id="GO:0004803">
    <property type="term" value="F:transposase activity"/>
    <property type="evidence" value="ECO:0007669"/>
    <property type="project" value="InterPro"/>
</dbReference>
<dbReference type="InterPro" id="IPR047647">
    <property type="entry name" value="ISAs1_transpos"/>
</dbReference>
<dbReference type="PANTHER" id="PTHR30298">
    <property type="entry name" value="H REPEAT-ASSOCIATED PREDICTED TRANSPOSASE"/>
    <property type="match status" value="1"/>
</dbReference>
<dbReference type="AlphaFoldDB" id="A0A9X3A0M8"/>
<dbReference type="PANTHER" id="PTHR30298:SF0">
    <property type="entry name" value="PROTEIN YBFL-RELATED"/>
    <property type="match status" value="1"/>
</dbReference>
<evidence type="ECO:0000313" key="3">
    <source>
        <dbReference type="EMBL" id="MCS4038366.1"/>
    </source>
</evidence>
<reference evidence="3" key="1">
    <citation type="submission" date="2022-08" db="EMBL/GenBank/DDBJ databases">
        <title>Genomic Encyclopedia of Type Strains, Phase V (KMG-V): Genome sequencing to study the core and pangenomes of soil and plant-associated prokaryotes.</title>
        <authorList>
            <person name="Whitman W."/>
        </authorList>
    </citation>
    <scope>NUCLEOTIDE SEQUENCE</scope>
    <source>
        <strain evidence="3">SP3012</strain>
    </source>
</reference>
<dbReference type="GO" id="GO:0006313">
    <property type="term" value="P:DNA transposition"/>
    <property type="evidence" value="ECO:0007669"/>
    <property type="project" value="InterPro"/>
</dbReference>
<dbReference type="EMBL" id="JANUBF010000076">
    <property type="protein sequence ID" value="MCS4038366.1"/>
    <property type="molecule type" value="Genomic_DNA"/>
</dbReference>
<evidence type="ECO:0000259" key="2">
    <source>
        <dbReference type="Pfam" id="PF13808"/>
    </source>
</evidence>
<dbReference type="InterPro" id="IPR002559">
    <property type="entry name" value="Transposase_11"/>
</dbReference>
<name>A0A9X3A0M8_9BACT</name>
<feature type="domain" description="Transposase IS4-like" evidence="1">
    <location>
        <begin position="111"/>
        <end position="346"/>
    </location>
</feature>
<dbReference type="NCBIfam" id="NF033564">
    <property type="entry name" value="transpos_ISAs1"/>
    <property type="match status" value="1"/>
</dbReference>